<dbReference type="InterPro" id="IPR005791">
    <property type="entry name" value="SecD"/>
</dbReference>
<evidence type="ECO:0000259" key="11">
    <source>
        <dbReference type="Pfam" id="PF03176"/>
    </source>
</evidence>
<sequence length="596" mass="62376">MATTSRHHSHPLRTLIVFLVITAGLFGLMALGGVWTPKLGLDLRGGTTITLTASNTSGEGAVDPASLELARTIIQQRVDAIGVGESEVTTSGDRQIIVSVPNVQQDELVRMVGQTAQLYFRLVYASEQVASAQPSVEPTQAASEPAATQPAATETAQPTESAVPSATTSPSTNPRPLPALPTPVPSPRPTVAGATPPTTQQVLDWTPSKRDQSDYTNFQCGDPFPDVSDQPLITCDEGHTTKYLLSPAVISGKDLNSAQAGIPQNGVSWVVNLEFNGTAATTFETVTRAISTKTSPQNQFAIVLDGTVISSPYVSAAIPGGRAEISGSFNQASATQLANVLKYGALPLAFDVSSVDNVSAKLGGEQLEAGIIAGIIGLALVVAYSILYYRALSIVVVSSLVVAFGITYALVVLLGQAMGFALNLPGVAGLIVAIGVTADSFIIYFERIRDEVRDGRSLRSAIETGWERSRQTILIADGVSLLSAVVLFILAIGSVRGFAFTLGLTTLIDIAVVFWFTKPLVSLLGRTRYFGEGRKFSGFEPDHLGARHQPPLHRRRRAAATGAGKAAKVPATAGKAAAGKSAAAKASTPDSTTEEA</sequence>
<feature type="region of interest" description="Disordered" evidence="10">
    <location>
        <begin position="135"/>
        <end position="223"/>
    </location>
</feature>
<dbReference type="HAMAP" id="MF_01463_B">
    <property type="entry name" value="SecD_B"/>
    <property type="match status" value="1"/>
</dbReference>
<dbReference type="InterPro" id="IPR022646">
    <property type="entry name" value="SecD/SecF_CS"/>
</dbReference>
<dbReference type="Pfam" id="PF21760">
    <property type="entry name" value="SecD_1st"/>
    <property type="match status" value="1"/>
</dbReference>
<dbReference type="EMBL" id="LT985188">
    <property type="protein sequence ID" value="SPD86515.1"/>
    <property type="molecule type" value="Genomic_DNA"/>
</dbReference>
<evidence type="ECO:0000256" key="9">
    <source>
        <dbReference type="HAMAP-Rule" id="MF_01463"/>
    </source>
</evidence>
<dbReference type="GO" id="GO:0005886">
    <property type="term" value="C:plasma membrane"/>
    <property type="evidence" value="ECO:0007669"/>
    <property type="project" value="UniProtKB-SubCell"/>
</dbReference>
<keyword evidence="8 9" id="KW-0472">Membrane</keyword>
<dbReference type="NCBIfam" id="TIGR00916">
    <property type="entry name" value="2A0604s01"/>
    <property type="match status" value="1"/>
</dbReference>
<feature type="compositionally biased region" description="Pro residues" evidence="10">
    <location>
        <begin position="173"/>
        <end position="188"/>
    </location>
</feature>
<dbReference type="KEGG" id="mgg:MPLG2_1479"/>
<organism evidence="14 15">
    <name type="scientific">Micropruina glycogenica</name>
    <dbReference type="NCBI Taxonomy" id="75385"/>
    <lineage>
        <taxon>Bacteria</taxon>
        <taxon>Bacillati</taxon>
        <taxon>Actinomycetota</taxon>
        <taxon>Actinomycetes</taxon>
        <taxon>Propionibacteriales</taxon>
        <taxon>Nocardioidaceae</taxon>
        <taxon>Micropruina</taxon>
    </lineage>
</organism>
<evidence type="ECO:0000256" key="2">
    <source>
        <dbReference type="ARBA" id="ARBA00022448"/>
    </source>
</evidence>
<dbReference type="Pfam" id="PF07549">
    <property type="entry name" value="Sec_GG"/>
    <property type="match status" value="1"/>
</dbReference>
<dbReference type="InterPro" id="IPR048631">
    <property type="entry name" value="SecD_1st"/>
</dbReference>
<gene>
    <name evidence="9 14" type="primary">secD</name>
    <name evidence="14" type="ORF">MPLG2_1479</name>
</gene>
<feature type="transmembrane region" description="Helical" evidence="9">
    <location>
        <begin position="498"/>
        <end position="516"/>
    </location>
</feature>
<dbReference type="InterPro" id="IPR054384">
    <property type="entry name" value="SecDF_P1_head"/>
</dbReference>
<evidence type="ECO:0000256" key="8">
    <source>
        <dbReference type="ARBA" id="ARBA00023136"/>
    </source>
</evidence>
<dbReference type="GO" id="GO:0043952">
    <property type="term" value="P:protein transport by the Sec complex"/>
    <property type="evidence" value="ECO:0007669"/>
    <property type="project" value="UniProtKB-UniRule"/>
</dbReference>
<evidence type="ECO:0000256" key="7">
    <source>
        <dbReference type="ARBA" id="ARBA00023010"/>
    </source>
</evidence>
<keyword evidence="6 9" id="KW-1133">Transmembrane helix</keyword>
<dbReference type="AlphaFoldDB" id="A0A2N9JG98"/>
<keyword evidence="5 9" id="KW-0653">Protein transport</keyword>
<reference evidence="14 15" key="1">
    <citation type="submission" date="2018-02" db="EMBL/GenBank/DDBJ databases">
        <authorList>
            <person name="Cohen D.B."/>
            <person name="Kent A.D."/>
        </authorList>
    </citation>
    <scope>NUCLEOTIDE SEQUENCE [LARGE SCALE GENOMIC DNA]</scope>
    <source>
        <strain evidence="14">1</strain>
    </source>
</reference>
<evidence type="ECO:0000259" key="12">
    <source>
        <dbReference type="Pfam" id="PF21760"/>
    </source>
</evidence>
<dbReference type="InterPro" id="IPR004869">
    <property type="entry name" value="MMPL_dom"/>
</dbReference>
<evidence type="ECO:0000313" key="15">
    <source>
        <dbReference type="Proteomes" id="UP000238164"/>
    </source>
</evidence>
<dbReference type="OrthoDB" id="5240379at2"/>
<evidence type="ECO:0000259" key="13">
    <source>
        <dbReference type="Pfam" id="PF22599"/>
    </source>
</evidence>
<dbReference type="InterPro" id="IPR055344">
    <property type="entry name" value="SecD_SecF_C_bact"/>
</dbReference>
<dbReference type="InterPro" id="IPR022813">
    <property type="entry name" value="SecD/SecF_arch_bac"/>
</dbReference>
<keyword evidence="2 9" id="KW-0813">Transport</keyword>
<feature type="domain" description="SecDF P1 head subdomain" evidence="13">
    <location>
        <begin position="239"/>
        <end position="347"/>
    </location>
</feature>
<dbReference type="GO" id="GO:0015450">
    <property type="term" value="F:protein-transporting ATPase activity"/>
    <property type="evidence" value="ECO:0007669"/>
    <property type="project" value="InterPro"/>
</dbReference>
<dbReference type="PANTHER" id="PTHR30081">
    <property type="entry name" value="PROTEIN-EXPORT MEMBRANE PROTEIN SEC"/>
    <property type="match status" value="1"/>
</dbReference>
<dbReference type="Proteomes" id="UP000238164">
    <property type="component" value="Chromosome 1"/>
</dbReference>
<accession>A0A2N9JG98</accession>
<dbReference type="GO" id="GO:0065002">
    <property type="term" value="P:intracellular protein transmembrane transport"/>
    <property type="evidence" value="ECO:0007669"/>
    <property type="project" value="UniProtKB-UniRule"/>
</dbReference>
<feature type="region of interest" description="Disordered" evidence="10">
    <location>
        <begin position="541"/>
        <end position="596"/>
    </location>
</feature>
<evidence type="ECO:0000256" key="1">
    <source>
        <dbReference type="ARBA" id="ARBA00004141"/>
    </source>
</evidence>
<evidence type="ECO:0000256" key="6">
    <source>
        <dbReference type="ARBA" id="ARBA00022989"/>
    </source>
</evidence>
<dbReference type="NCBIfam" id="TIGR01129">
    <property type="entry name" value="secD"/>
    <property type="match status" value="1"/>
</dbReference>
<name>A0A2N9JG98_9ACTN</name>
<dbReference type="Gene3D" id="1.20.1640.10">
    <property type="entry name" value="Multidrug efflux transporter AcrB transmembrane domain"/>
    <property type="match status" value="1"/>
</dbReference>
<keyword evidence="3 9" id="KW-1003">Cell membrane</keyword>
<evidence type="ECO:0000256" key="5">
    <source>
        <dbReference type="ARBA" id="ARBA00022927"/>
    </source>
</evidence>
<feature type="compositionally biased region" description="Low complexity" evidence="10">
    <location>
        <begin position="559"/>
        <end position="589"/>
    </location>
</feature>
<dbReference type="PANTHER" id="PTHR30081:SF1">
    <property type="entry name" value="PROTEIN TRANSLOCASE SUBUNIT SECD"/>
    <property type="match status" value="1"/>
</dbReference>
<evidence type="ECO:0000256" key="3">
    <source>
        <dbReference type="ARBA" id="ARBA00022475"/>
    </source>
</evidence>
<feature type="compositionally biased region" description="Low complexity" evidence="10">
    <location>
        <begin position="137"/>
        <end position="172"/>
    </location>
</feature>
<feature type="domain" description="Protein translocase subunit SecDF P1" evidence="12">
    <location>
        <begin position="70"/>
        <end position="123"/>
    </location>
</feature>
<protein>
    <recommendedName>
        <fullName evidence="9">Protein translocase subunit SecD</fullName>
    </recommendedName>
</protein>
<dbReference type="SUPFAM" id="SSF82866">
    <property type="entry name" value="Multidrug efflux transporter AcrB transmembrane domain"/>
    <property type="match status" value="1"/>
</dbReference>
<evidence type="ECO:0000256" key="4">
    <source>
        <dbReference type="ARBA" id="ARBA00022692"/>
    </source>
</evidence>
<feature type="transmembrane region" description="Helical" evidence="9">
    <location>
        <begin position="473"/>
        <end position="492"/>
    </location>
</feature>
<keyword evidence="15" id="KW-1185">Reference proteome</keyword>
<comment type="subcellular location">
    <subcellularLocation>
        <location evidence="9">Cell membrane</location>
        <topology evidence="9">Multi-pass membrane protein</topology>
    </subcellularLocation>
    <subcellularLocation>
        <location evidence="1">Membrane</location>
        <topology evidence="1">Multi-pass membrane protein</topology>
    </subcellularLocation>
</comment>
<feature type="transmembrane region" description="Helical" evidence="9">
    <location>
        <begin position="369"/>
        <end position="387"/>
    </location>
</feature>
<feature type="transmembrane region" description="Helical" evidence="9">
    <location>
        <begin position="394"/>
        <end position="414"/>
    </location>
</feature>
<feature type="domain" description="Membrane transport protein MMPL" evidence="11">
    <location>
        <begin position="372"/>
        <end position="535"/>
    </location>
</feature>
<evidence type="ECO:0000313" key="14">
    <source>
        <dbReference type="EMBL" id="SPD86515.1"/>
    </source>
</evidence>
<comment type="similarity">
    <text evidence="9">Belongs to the SecD/SecF family. SecD subfamily.</text>
</comment>
<dbReference type="Pfam" id="PF03176">
    <property type="entry name" value="MMPL"/>
    <property type="match status" value="1"/>
</dbReference>
<feature type="transmembrane region" description="Helical" evidence="9">
    <location>
        <begin position="12"/>
        <end position="35"/>
    </location>
</feature>
<feature type="transmembrane region" description="Helical" evidence="9">
    <location>
        <begin position="420"/>
        <end position="445"/>
    </location>
</feature>
<dbReference type="RefSeq" id="WP_105185469.1">
    <property type="nucleotide sequence ID" value="NZ_BAAAGO010000033.1"/>
</dbReference>
<evidence type="ECO:0000256" key="10">
    <source>
        <dbReference type="SAM" id="MobiDB-lite"/>
    </source>
</evidence>
<dbReference type="Gene3D" id="3.30.70.3220">
    <property type="match status" value="1"/>
</dbReference>
<dbReference type="Pfam" id="PF22599">
    <property type="entry name" value="SecDF_P1_head"/>
    <property type="match status" value="1"/>
</dbReference>
<proteinExistence type="inferred from homology"/>
<dbReference type="Gene3D" id="3.30.1360.200">
    <property type="match status" value="1"/>
</dbReference>
<keyword evidence="4 9" id="KW-0812">Transmembrane</keyword>
<keyword evidence="7 9" id="KW-0811">Translocation</keyword>
<dbReference type="GO" id="GO:0006605">
    <property type="term" value="P:protein targeting"/>
    <property type="evidence" value="ECO:0007669"/>
    <property type="project" value="UniProtKB-UniRule"/>
</dbReference>
<comment type="subunit">
    <text evidence="9">Forms a complex with SecF. Part of the essential Sec protein translocation apparatus which comprises SecA, SecYEG and auxiliary proteins SecDF. Other proteins may also be involved.</text>
</comment>
<comment type="function">
    <text evidence="9">Part of the Sec protein translocase complex. Interacts with the SecYEG preprotein conducting channel. SecDF uses the proton motive force (PMF) to complete protein translocation after the ATP-dependent function of SecA.</text>
</comment>